<feature type="compositionally biased region" description="Low complexity" evidence="1">
    <location>
        <begin position="1"/>
        <end position="13"/>
    </location>
</feature>
<dbReference type="EMBL" id="GDKF01006845">
    <property type="protein sequence ID" value="JAT71777.1"/>
    <property type="molecule type" value="Transcribed_RNA"/>
</dbReference>
<protein>
    <submittedName>
        <fullName evidence="2">Uncharacterized protein</fullName>
    </submittedName>
</protein>
<name>A0A1D1ZY11_AUXPR</name>
<gene>
    <name evidence="2" type="ORF">g.65886</name>
</gene>
<accession>A0A1D1ZY11</accession>
<evidence type="ECO:0000256" key="1">
    <source>
        <dbReference type="SAM" id="MobiDB-lite"/>
    </source>
</evidence>
<evidence type="ECO:0000313" key="2">
    <source>
        <dbReference type="EMBL" id="JAT71777.1"/>
    </source>
</evidence>
<feature type="non-terminal residue" evidence="2">
    <location>
        <position position="1"/>
    </location>
</feature>
<feature type="compositionally biased region" description="Pro residues" evidence="1">
    <location>
        <begin position="382"/>
        <end position="392"/>
    </location>
</feature>
<feature type="compositionally biased region" description="Low complexity" evidence="1">
    <location>
        <begin position="293"/>
        <end position="310"/>
    </location>
</feature>
<feature type="compositionally biased region" description="Basic and acidic residues" evidence="1">
    <location>
        <begin position="71"/>
        <end position="81"/>
    </location>
</feature>
<proteinExistence type="predicted"/>
<feature type="region of interest" description="Disordered" evidence="1">
    <location>
        <begin position="248"/>
        <end position="392"/>
    </location>
</feature>
<reference evidence="2" key="1">
    <citation type="submission" date="2015-08" db="EMBL/GenBank/DDBJ databases">
        <authorList>
            <person name="Babu N.S."/>
            <person name="Beckwith C.J."/>
            <person name="Beseler K.G."/>
            <person name="Brison A."/>
            <person name="Carone J.V."/>
            <person name="Caskin T.P."/>
            <person name="Diamond M."/>
            <person name="Durham M.E."/>
            <person name="Foxe J.M."/>
            <person name="Go M."/>
            <person name="Henderson B.A."/>
            <person name="Jones I.B."/>
            <person name="McGettigan J.A."/>
            <person name="Micheletti S.J."/>
            <person name="Nasrallah M.E."/>
            <person name="Ortiz D."/>
            <person name="Piller C.R."/>
            <person name="Privatt S.R."/>
            <person name="Schneider S.L."/>
            <person name="Sharp S."/>
            <person name="Smith T.C."/>
            <person name="Stanton J.D."/>
            <person name="Ullery H.E."/>
            <person name="Wilson R.J."/>
            <person name="Serrano M.G."/>
            <person name="Buck G."/>
            <person name="Lee V."/>
            <person name="Wang Y."/>
            <person name="Carvalho R."/>
            <person name="Voegtly L."/>
            <person name="Shi R."/>
            <person name="Duckworth R."/>
            <person name="Johnson A."/>
            <person name="Loviza R."/>
            <person name="Walstead R."/>
            <person name="Shah Z."/>
            <person name="Kiflezghi M."/>
            <person name="Wade K."/>
            <person name="Ball S.L."/>
            <person name="Bradley K.W."/>
            <person name="Asai D.J."/>
            <person name="Bowman C.A."/>
            <person name="Russell D.A."/>
            <person name="Pope W.H."/>
            <person name="Jacobs-Sera D."/>
            <person name="Hendrix R.W."/>
            <person name="Hatfull G.F."/>
        </authorList>
    </citation>
    <scope>NUCLEOTIDE SEQUENCE</scope>
</reference>
<feature type="region of interest" description="Disordered" evidence="1">
    <location>
        <begin position="1"/>
        <end position="23"/>
    </location>
</feature>
<feature type="region of interest" description="Disordered" evidence="1">
    <location>
        <begin position="67"/>
        <end position="92"/>
    </location>
</feature>
<sequence>AAAAGSAPAWGGPRPRRRSEVDRRLDELVSPASGRLRDAGPGSVLRLLRLFNLCDLALDARPVGGWGGGGEARRRRDRADARPPPPGDTPLTLRQRARLADLSLLLEVVLRSGAPAVRRELVRCGALRQLLGVLGHGGPGLGARGAAAAALTAKALRAADALPLSAEDLHATRSAHGSFADVLRALTAHAAYDVRGAALALLDKLLPRGGGGEGGGMRRARGPGAIGPGASAALSPAASGSLTAYGAAPGAARTASGPWPPAVGAHPSPPATSQQHWPRHAPRYLPTTHAPLPGHASPSASWGSPAGAPPRRSMSAGDWARGSPLAGPRGHDAGQCARPEPRADAAGQGLARGDLGQQQHPAAQRERAAWDLAPHAAARGDTPPPPPPPPRP</sequence>
<organism evidence="2">
    <name type="scientific">Auxenochlorella protothecoides</name>
    <name type="common">Green microalga</name>
    <name type="synonym">Chlorella protothecoides</name>
    <dbReference type="NCBI Taxonomy" id="3075"/>
    <lineage>
        <taxon>Eukaryota</taxon>
        <taxon>Viridiplantae</taxon>
        <taxon>Chlorophyta</taxon>
        <taxon>core chlorophytes</taxon>
        <taxon>Trebouxiophyceae</taxon>
        <taxon>Chlorellales</taxon>
        <taxon>Chlorellaceae</taxon>
        <taxon>Auxenochlorella</taxon>
    </lineage>
</organism>
<dbReference type="AlphaFoldDB" id="A0A1D1ZY11"/>
<feature type="non-terminal residue" evidence="2">
    <location>
        <position position="392"/>
    </location>
</feature>
<feature type="compositionally biased region" description="Low complexity" evidence="1">
    <location>
        <begin position="248"/>
        <end position="257"/>
    </location>
</feature>